<dbReference type="InterPro" id="IPR036398">
    <property type="entry name" value="CA_dom_sf"/>
</dbReference>
<feature type="domain" description="Alpha-carbonic anhydrase" evidence="9">
    <location>
        <begin position="1"/>
        <end position="87"/>
    </location>
</feature>
<dbReference type="InterPro" id="IPR023561">
    <property type="entry name" value="Carbonic_anhydrase_a-class"/>
</dbReference>
<comment type="similarity">
    <text evidence="2">Belongs to the alpha-carbonic anhydrase family.</text>
</comment>
<dbReference type="Gene3D" id="3.10.200.10">
    <property type="entry name" value="Alpha carbonic anhydrase"/>
    <property type="match status" value="1"/>
</dbReference>
<dbReference type="PROSITE" id="PS51144">
    <property type="entry name" value="ALPHA_CA_2"/>
    <property type="match status" value="1"/>
</dbReference>
<keyword evidence="6" id="KW-0862">Zinc</keyword>
<comment type="catalytic activity">
    <reaction evidence="8">
        <text>hydrogencarbonate + H(+) = CO2 + H2O</text>
        <dbReference type="Rhea" id="RHEA:10748"/>
        <dbReference type="ChEBI" id="CHEBI:15377"/>
        <dbReference type="ChEBI" id="CHEBI:15378"/>
        <dbReference type="ChEBI" id="CHEBI:16526"/>
        <dbReference type="ChEBI" id="CHEBI:17544"/>
        <dbReference type="EC" id="4.2.1.1"/>
    </reaction>
</comment>
<keyword evidence="11" id="KW-1185">Reference proteome</keyword>
<evidence type="ECO:0000256" key="7">
    <source>
        <dbReference type="ARBA" id="ARBA00023239"/>
    </source>
</evidence>
<dbReference type="PANTHER" id="PTHR18952">
    <property type="entry name" value="CARBONIC ANHYDRASE"/>
    <property type="match status" value="1"/>
</dbReference>
<evidence type="ECO:0000256" key="8">
    <source>
        <dbReference type="ARBA" id="ARBA00048348"/>
    </source>
</evidence>
<sequence>MTNTIYCIHIFTGKTTSLTSYDLFRLLPTEFTENSPYYRYFGSLTTPPCDESVIWTVFRKTIKISNSQLAKFRTLISEDRSTLQDNS</sequence>
<dbReference type="Pfam" id="PF00194">
    <property type="entry name" value="Carb_anhydrase"/>
    <property type="match status" value="1"/>
</dbReference>
<evidence type="ECO:0000256" key="6">
    <source>
        <dbReference type="ARBA" id="ARBA00022833"/>
    </source>
</evidence>
<gene>
    <name evidence="10" type="ORF">KUTeg_023475</name>
</gene>
<dbReference type="EMBL" id="JARBDR010000921">
    <property type="protein sequence ID" value="KAJ8299415.1"/>
    <property type="molecule type" value="Genomic_DNA"/>
</dbReference>
<proteinExistence type="inferred from homology"/>
<protein>
    <recommendedName>
        <fullName evidence="3">carbonic anhydrase</fullName>
        <ecNumber evidence="3">4.2.1.1</ecNumber>
    </recommendedName>
</protein>
<evidence type="ECO:0000313" key="11">
    <source>
        <dbReference type="Proteomes" id="UP001217089"/>
    </source>
</evidence>
<keyword evidence="7" id="KW-0456">Lyase</keyword>
<keyword evidence="5" id="KW-0479">Metal-binding</keyword>
<dbReference type="EC" id="4.2.1.1" evidence="3"/>
<evidence type="ECO:0000256" key="4">
    <source>
        <dbReference type="ARBA" id="ARBA00022525"/>
    </source>
</evidence>
<keyword evidence="4" id="KW-0964">Secreted</keyword>
<evidence type="ECO:0000256" key="2">
    <source>
        <dbReference type="ARBA" id="ARBA00010718"/>
    </source>
</evidence>
<evidence type="ECO:0000259" key="9">
    <source>
        <dbReference type="PROSITE" id="PS51144"/>
    </source>
</evidence>
<evidence type="ECO:0000256" key="5">
    <source>
        <dbReference type="ARBA" id="ARBA00022723"/>
    </source>
</evidence>
<evidence type="ECO:0000256" key="3">
    <source>
        <dbReference type="ARBA" id="ARBA00012925"/>
    </source>
</evidence>
<evidence type="ECO:0000256" key="1">
    <source>
        <dbReference type="ARBA" id="ARBA00004613"/>
    </source>
</evidence>
<dbReference type="InterPro" id="IPR001148">
    <property type="entry name" value="CA_dom"/>
</dbReference>
<dbReference type="SUPFAM" id="SSF51069">
    <property type="entry name" value="Carbonic anhydrase"/>
    <property type="match status" value="1"/>
</dbReference>
<dbReference type="PANTHER" id="PTHR18952:SF265">
    <property type="entry name" value="CARBONIC ANHYDRASE"/>
    <property type="match status" value="1"/>
</dbReference>
<reference evidence="10 11" key="1">
    <citation type="submission" date="2022-12" db="EMBL/GenBank/DDBJ databases">
        <title>Chromosome-level genome of Tegillarca granosa.</title>
        <authorList>
            <person name="Kim J."/>
        </authorList>
    </citation>
    <scope>NUCLEOTIDE SEQUENCE [LARGE SCALE GENOMIC DNA]</scope>
    <source>
        <strain evidence="10">Teg-2019</strain>
        <tissue evidence="10">Adductor muscle</tissue>
    </source>
</reference>
<evidence type="ECO:0000313" key="10">
    <source>
        <dbReference type="EMBL" id="KAJ8299415.1"/>
    </source>
</evidence>
<dbReference type="Proteomes" id="UP001217089">
    <property type="component" value="Unassembled WGS sequence"/>
</dbReference>
<accession>A0ABQ9E7B7</accession>
<organism evidence="10 11">
    <name type="scientific">Tegillarca granosa</name>
    <name type="common">Malaysian cockle</name>
    <name type="synonym">Anadara granosa</name>
    <dbReference type="NCBI Taxonomy" id="220873"/>
    <lineage>
        <taxon>Eukaryota</taxon>
        <taxon>Metazoa</taxon>
        <taxon>Spiralia</taxon>
        <taxon>Lophotrochozoa</taxon>
        <taxon>Mollusca</taxon>
        <taxon>Bivalvia</taxon>
        <taxon>Autobranchia</taxon>
        <taxon>Pteriomorphia</taxon>
        <taxon>Arcoida</taxon>
        <taxon>Arcoidea</taxon>
        <taxon>Arcidae</taxon>
        <taxon>Tegillarca</taxon>
    </lineage>
</organism>
<comment type="caution">
    <text evidence="10">The sequence shown here is derived from an EMBL/GenBank/DDBJ whole genome shotgun (WGS) entry which is preliminary data.</text>
</comment>
<comment type="subcellular location">
    <subcellularLocation>
        <location evidence="1">Secreted</location>
    </subcellularLocation>
</comment>
<name>A0ABQ9E7B7_TEGGR</name>